<dbReference type="PROSITE" id="PS01161">
    <property type="entry name" value="GLC_GALNAC_ISOMERASE"/>
    <property type="match status" value="1"/>
</dbReference>
<feature type="active site" description="Proton acceptor; for ring-opening step" evidence="3">
    <location>
        <position position="157"/>
    </location>
</feature>
<organism evidence="5 6">
    <name type="scientific">Kroppenstedtia sanguinis</name>
    <dbReference type="NCBI Taxonomy" id="1380684"/>
    <lineage>
        <taxon>Bacteria</taxon>
        <taxon>Bacillati</taxon>
        <taxon>Bacillota</taxon>
        <taxon>Bacilli</taxon>
        <taxon>Bacillales</taxon>
        <taxon>Thermoactinomycetaceae</taxon>
        <taxon>Kroppenstedtia</taxon>
    </lineage>
</organism>
<dbReference type="NCBIfam" id="TIGR00502">
    <property type="entry name" value="nagB"/>
    <property type="match status" value="1"/>
</dbReference>
<accession>A0ABW4CAZ7</accession>
<dbReference type="SUPFAM" id="SSF100950">
    <property type="entry name" value="NagB/RpiA/CoA transferase-like"/>
    <property type="match status" value="1"/>
</dbReference>
<comment type="caution">
    <text evidence="5">The sequence shown here is derived from an EMBL/GenBank/DDBJ whole genome shotgun (WGS) entry which is preliminary data.</text>
</comment>
<dbReference type="GO" id="GO:0004342">
    <property type="term" value="F:glucosamine-6-phosphate deaminase activity"/>
    <property type="evidence" value="ECO:0007669"/>
    <property type="project" value="UniProtKB-EC"/>
</dbReference>
<feature type="active site" description="For ring-opening step" evidence="3">
    <location>
        <position position="155"/>
    </location>
</feature>
<dbReference type="EMBL" id="JBHTNU010000011">
    <property type="protein sequence ID" value="MFD1427592.1"/>
    <property type="molecule type" value="Genomic_DNA"/>
</dbReference>
<comment type="function">
    <text evidence="3">Catalyzes the reversible isomerization-deamination of glucosamine 6-phosphate (GlcN6P) to form fructose 6-phosphate (Fru6P) and ammonium ion.</text>
</comment>
<keyword evidence="1 3" id="KW-0378">Hydrolase</keyword>
<keyword evidence="2 3" id="KW-0119">Carbohydrate metabolism</keyword>
<comment type="caution">
    <text evidence="3">Lacks conserved residue(s) required for the propagation of feature annotation.</text>
</comment>
<comment type="catalytic activity">
    <reaction evidence="3">
        <text>alpha-D-glucosamine 6-phosphate + H2O = beta-D-fructose 6-phosphate + NH4(+)</text>
        <dbReference type="Rhea" id="RHEA:12172"/>
        <dbReference type="ChEBI" id="CHEBI:15377"/>
        <dbReference type="ChEBI" id="CHEBI:28938"/>
        <dbReference type="ChEBI" id="CHEBI:57634"/>
        <dbReference type="ChEBI" id="CHEBI:75989"/>
        <dbReference type="EC" id="3.5.99.6"/>
    </reaction>
</comment>
<dbReference type="PANTHER" id="PTHR11280">
    <property type="entry name" value="GLUCOSAMINE-6-PHOSPHATE ISOMERASE"/>
    <property type="match status" value="1"/>
</dbReference>
<evidence type="ECO:0000256" key="1">
    <source>
        <dbReference type="ARBA" id="ARBA00022801"/>
    </source>
</evidence>
<dbReference type="InterPro" id="IPR006148">
    <property type="entry name" value="Glc/Gal-6P_isomerase"/>
</dbReference>
<name>A0ABW4CAZ7_9BACL</name>
<proteinExistence type="inferred from homology"/>
<evidence type="ECO:0000256" key="2">
    <source>
        <dbReference type="ARBA" id="ARBA00023277"/>
    </source>
</evidence>
<dbReference type="Gene3D" id="3.40.50.1360">
    <property type="match status" value="1"/>
</dbReference>
<dbReference type="Pfam" id="PF01182">
    <property type="entry name" value="Glucosamine_iso"/>
    <property type="match status" value="1"/>
</dbReference>
<dbReference type="InterPro" id="IPR004547">
    <property type="entry name" value="Glucosamine6P_isomerase"/>
</dbReference>
<evidence type="ECO:0000259" key="4">
    <source>
        <dbReference type="Pfam" id="PF01182"/>
    </source>
</evidence>
<reference evidence="6" key="1">
    <citation type="journal article" date="2019" name="Int. J. Syst. Evol. Microbiol.">
        <title>The Global Catalogue of Microorganisms (GCM) 10K type strain sequencing project: providing services to taxonomists for standard genome sequencing and annotation.</title>
        <authorList>
            <consortium name="The Broad Institute Genomics Platform"/>
            <consortium name="The Broad Institute Genome Sequencing Center for Infectious Disease"/>
            <person name="Wu L."/>
            <person name="Ma J."/>
        </authorList>
    </citation>
    <scope>NUCLEOTIDE SEQUENCE [LARGE SCALE GENOMIC DNA]</scope>
    <source>
        <strain evidence="6">S1</strain>
    </source>
</reference>
<dbReference type="Proteomes" id="UP001597282">
    <property type="component" value="Unassembled WGS sequence"/>
</dbReference>
<feature type="active site" description="Proton acceptor; for enolization step" evidence="3">
    <location>
        <position position="86"/>
    </location>
</feature>
<sequence length="266" mass="29252">MSMISAVEEGEIDMVSKSKIQVVAVSDYEELSREAARRIIAVVRQHPASVLGLATGSTPEGTYRELVRDHEEHGTSYHQVTTFNLDEYVGLAANDPHSYHTYMDQHLFRHLDIPQGNTHLPDGSAEKPEAECRRYEEMIRQAGGIDLQLLGIGVNGHIGFNEPGTPFSSETQVVQLDESTRQANQIHFEDPQQVPTHAITMGMATILKSRGILLLASGAKKAPVLQRLLTETEITPDLPASILRSHEDVTLIADQEALSLVEADLG</sequence>
<dbReference type="CDD" id="cd01399">
    <property type="entry name" value="GlcN6P_deaminase"/>
    <property type="match status" value="1"/>
</dbReference>
<keyword evidence="6" id="KW-1185">Reference proteome</keyword>
<dbReference type="InterPro" id="IPR018321">
    <property type="entry name" value="Glucosamine6P_isomerase_CS"/>
</dbReference>
<feature type="active site" description="For ring-opening step" evidence="3">
    <location>
        <position position="162"/>
    </location>
</feature>
<dbReference type="EC" id="3.5.99.6" evidence="3"/>
<protein>
    <recommendedName>
        <fullName evidence="3">Glucosamine-6-phosphate deaminase</fullName>
        <ecNumber evidence="3">3.5.99.6</ecNumber>
    </recommendedName>
    <alternativeName>
        <fullName evidence="3">GlcN6P deaminase</fullName>
        <shortName evidence="3">GNPDA</shortName>
    </alternativeName>
    <alternativeName>
        <fullName evidence="3">Glucosamine-6-phosphate isomerase</fullName>
    </alternativeName>
</protein>
<evidence type="ECO:0000256" key="3">
    <source>
        <dbReference type="HAMAP-Rule" id="MF_01241"/>
    </source>
</evidence>
<comment type="similarity">
    <text evidence="3">Belongs to the glucosamine/galactosamine-6-phosphate isomerase family. NagB subfamily.</text>
</comment>
<dbReference type="HAMAP" id="MF_01241">
    <property type="entry name" value="GlcN6P_deamin"/>
    <property type="match status" value="1"/>
</dbReference>
<comment type="pathway">
    <text evidence="3">Amino-sugar metabolism; N-acetylneuraminate degradation; D-fructose 6-phosphate from N-acetylneuraminate: step 5/5.</text>
</comment>
<feature type="domain" description="Glucosamine/galactosamine-6-phosphate isomerase" evidence="4">
    <location>
        <begin position="30"/>
        <end position="248"/>
    </location>
</feature>
<dbReference type="PANTHER" id="PTHR11280:SF5">
    <property type="entry name" value="GLUCOSAMINE-6-PHOSPHATE ISOMERASE"/>
    <property type="match status" value="1"/>
</dbReference>
<evidence type="ECO:0000313" key="6">
    <source>
        <dbReference type="Proteomes" id="UP001597282"/>
    </source>
</evidence>
<evidence type="ECO:0000313" key="5">
    <source>
        <dbReference type="EMBL" id="MFD1427592.1"/>
    </source>
</evidence>
<gene>
    <name evidence="3 5" type="primary">nagB</name>
    <name evidence="5" type="ORF">ACFQ4Y_11815</name>
</gene>
<dbReference type="InterPro" id="IPR037171">
    <property type="entry name" value="NagB/RpiA_transferase-like"/>
</dbReference>